<name>A0AAN6GBX3_9BASI</name>
<evidence type="ECO:0000256" key="18">
    <source>
        <dbReference type="ARBA" id="ARBA00023221"/>
    </source>
</evidence>
<evidence type="ECO:0000256" key="6">
    <source>
        <dbReference type="ARBA" id="ARBA00022548"/>
    </source>
</evidence>
<feature type="transmembrane region" description="Helical" evidence="22">
    <location>
        <begin position="836"/>
        <end position="860"/>
    </location>
</feature>
<evidence type="ECO:0000256" key="14">
    <source>
        <dbReference type="ARBA" id="ARBA00023121"/>
    </source>
</evidence>
<feature type="compositionally biased region" description="Pro residues" evidence="21">
    <location>
        <begin position="1345"/>
        <end position="1358"/>
    </location>
</feature>
<dbReference type="InterPro" id="IPR000731">
    <property type="entry name" value="SSD"/>
</dbReference>
<dbReference type="GO" id="GO:0032933">
    <property type="term" value="P:SREBP signaling pathway"/>
    <property type="evidence" value="ECO:0007669"/>
    <property type="project" value="InterPro"/>
</dbReference>
<comment type="similarity">
    <text evidence="4">Belongs to the WD repeat SCAP family.</text>
</comment>
<dbReference type="PROSITE" id="PS50082">
    <property type="entry name" value="WD_REPEATS_2"/>
    <property type="match status" value="1"/>
</dbReference>
<evidence type="ECO:0000256" key="21">
    <source>
        <dbReference type="SAM" id="MobiDB-lite"/>
    </source>
</evidence>
<dbReference type="EMBL" id="JAPDMQ010000162">
    <property type="protein sequence ID" value="KAK0532379.1"/>
    <property type="molecule type" value="Genomic_DNA"/>
</dbReference>
<feature type="region of interest" description="Disordered" evidence="21">
    <location>
        <begin position="154"/>
        <end position="183"/>
    </location>
</feature>
<dbReference type="GO" id="GO:0000139">
    <property type="term" value="C:Golgi membrane"/>
    <property type="evidence" value="ECO:0007669"/>
    <property type="project" value="UniProtKB-SubCell"/>
</dbReference>
<dbReference type="Proteomes" id="UP001176521">
    <property type="component" value="Unassembled WGS sequence"/>
</dbReference>
<feature type="transmembrane region" description="Helical" evidence="22">
    <location>
        <begin position="494"/>
        <end position="517"/>
    </location>
</feature>
<evidence type="ECO:0000256" key="2">
    <source>
        <dbReference type="ARBA" id="ARBA00004557"/>
    </source>
</evidence>
<feature type="transmembrane region" description="Helical" evidence="22">
    <location>
        <begin position="566"/>
        <end position="589"/>
    </location>
</feature>
<feature type="region of interest" description="Disordered" evidence="21">
    <location>
        <begin position="1323"/>
        <end position="1379"/>
    </location>
</feature>
<feature type="transmembrane region" description="Helical" evidence="22">
    <location>
        <begin position="464"/>
        <end position="482"/>
    </location>
</feature>
<evidence type="ECO:0000256" key="3">
    <source>
        <dbReference type="ARBA" id="ARBA00004653"/>
    </source>
</evidence>
<feature type="region of interest" description="Disordered" evidence="21">
    <location>
        <begin position="1644"/>
        <end position="1667"/>
    </location>
</feature>
<dbReference type="SUPFAM" id="SSF50978">
    <property type="entry name" value="WD40 repeat-like"/>
    <property type="match status" value="1"/>
</dbReference>
<comment type="subcellular location">
    <subcellularLocation>
        <location evidence="2">Cytoplasmic vesicle</location>
        <location evidence="2">COPII-coated vesicle membrane</location>
        <topology evidence="2">Multi-pass membrane protein</topology>
    </subcellularLocation>
    <subcellularLocation>
        <location evidence="1">Endoplasmic reticulum membrane</location>
        <topology evidence="1">Multi-pass membrane protein</topology>
    </subcellularLocation>
    <subcellularLocation>
        <location evidence="3">Golgi apparatus membrane</location>
        <topology evidence="3">Multi-pass membrane protein</topology>
    </subcellularLocation>
</comment>
<evidence type="ECO:0000256" key="15">
    <source>
        <dbReference type="ARBA" id="ARBA00023136"/>
    </source>
</evidence>
<feature type="compositionally biased region" description="Low complexity" evidence="21">
    <location>
        <begin position="1513"/>
        <end position="1525"/>
    </location>
</feature>
<evidence type="ECO:0000259" key="23">
    <source>
        <dbReference type="PROSITE" id="PS50156"/>
    </source>
</evidence>
<feature type="region of interest" description="Disordered" evidence="21">
    <location>
        <begin position="266"/>
        <end position="304"/>
    </location>
</feature>
<keyword evidence="18" id="KW-0753">Steroid metabolism</keyword>
<keyword evidence="9" id="KW-0677">Repeat</keyword>
<dbReference type="PANTHER" id="PTHR46378:SF1">
    <property type="entry name" value="STEROL REGULATORY ELEMENT-BINDING PROTEIN CLEAVAGE-ACTIVATING PROTEIN"/>
    <property type="match status" value="1"/>
</dbReference>
<dbReference type="Gene3D" id="2.130.10.10">
    <property type="entry name" value="YVTN repeat-like/Quinoprotein amine dehydrogenase"/>
    <property type="match status" value="1"/>
</dbReference>
<proteinExistence type="inferred from homology"/>
<keyword evidence="16" id="KW-1207">Sterol metabolism</keyword>
<feature type="compositionally biased region" description="Gly residues" evidence="21">
    <location>
        <begin position="1491"/>
        <end position="1505"/>
    </location>
</feature>
<evidence type="ECO:0000256" key="20">
    <source>
        <dbReference type="PROSITE-ProRule" id="PRU00221"/>
    </source>
</evidence>
<evidence type="ECO:0000256" key="5">
    <source>
        <dbReference type="ARBA" id="ARBA00019541"/>
    </source>
</evidence>
<feature type="repeat" description="WD" evidence="20">
    <location>
        <begin position="1149"/>
        <end position="1171"/>
    </location>
</feature>
<keyword evidence="8 22" id="KW-0812">Transmembrane</keyword>
<keyword evidence="13" id="KW-0443">Lipid metabolism</keyword>
<keyword evidence="25" id="KW-1185">Reference proteome</keyword>
<dbReference type="InterPro" id="IPR036322">
    <property type="entry name" value="WD40_repeat_dom_sf"/>
</dbReference>
<evidence type="ECO:0000256" key="12">
    <source>
        <dbReference type="ARBA" id="ARBA00023034"/>
    </source>
</evidence>
<evidence type="ECO:0000256" key="11">
    <source>
        <dbReference type="ARBA" id="ARBA00022989"/>
    </source>
</evidence>
<comment type="function">
    <text evidence="19">Escort protein required for cholesterol as well as lipid homeostasis. Regulates export of the SCAP-SREBP complex from the endoplasmic reticulum to the Golgi upon low cholesterol, thereby regulating the processing of sterol regulatory element-binding proteins (SREBPs) SREBF1/SREBP1 and SREBF2/SREBP2. At high sterol concentrations, formation of a ternary complex with INSIG (INSIG1 or INSIG2) leads to mask the ER export signal in SCAP, promoting retention of the complex in the endoplasmic reticulum. Low sterol concentrations trigger release of INSIG, a conformational change in the SSD domain of SCAP, unmasking of the ER export signal, promoting recruitment into COPII-coated vesicles and transport of the SCAP-SREBP to the Golgi: in the Golgi, SREBPs are then processed, releasing the transcription factor fragment of SREBPs from the membrane, its import into the nucleus and up-regulation of LDLR, INSIG1 and the mevalonate pathway. Binds cholesterol via its SSD domain.</text>
</comment>
<evidence type="ECO:0000256" key="10">
    <source>
        <dbReference type="ARBA" id="ARBA00022824"/>
    </source>
</evidence>
<organism evidence="24 25">
    <name type="scientific">Tilletia horrida</name>
    <dbReference type="NCBI Taxonomy" id="155126"/>
    <lineage>
        <taxon>Eukaryota</taxon>
        <taxon>Fungi</taxon>
        <taxon>Dikarya</taxon>
        <taxon>Basidiomycota</taxon>
        <taxon>Ustilaginomycotina</taxon>
        <taxon>Exobasidiomycetes</taxon>
        <taxon>Tilletiales</taxon>
        <taxon>Tilletiaceae</taxon>
        <taxon>Tilletia</taxon>
    </lineage>
</organism>
<feature type="region of interest" description="Disordered" evidence="21">
    <location>
        <begin position="385"/>
        <end position="411"/>
    </location>
</feature>
<dbReference type="GO" id="GO:0032936">
    <property type="term" value="C:SREBP-SCAP complex"/>
    <property type="evidence" value="ECO:0007669"/>
    <property type="project" value="TreeGrafter"/>
</dbReference>
<evidence type="ECO:0000256" key="17">
    <source>
        <dbReference type="ARBA" id="ARBA00023180"/>
    </source>
</evidence>
<dbReference type="PANTHER" id="PTHR46378">
    <property type="entry name" value="STEROL REGULATORY ELEMENT-BINDING PROTEIN CLEAVAGE-ACTIVATING PROTEIN"/>
    <property type="match status" value="1"/>
</dbReference>
<dbReference type="GO" id="GO:0032934">
    <property type="term" value="F:sterol binding"/>
    <property type="evidence" value="ECO:0007669"/>
    <property type="project" value="InterPro"/>
</dbReference>
<feature type="domain" description="SSD" evidence="23">
    <location>
        <begin position="462"/>
        <end position="621"/>
    </location>
</feature>
<feature type="compositionally biased region" description="Basic and acidic residues" evidence="21">
    <location>
        <begin position="293"/>
        <end position="304"/>
    </location>
</feature>
<feature type="compositionally biased region" description="Low complexity" evidence="21">
    <location>
        <begin position="1359"/>
        <end position="1379"/>
    </location>
</feature>
<feature type="compositionally biased region" description="Gly residues" evidence="21">
    <location>
        <begin position="1554"/>
        <end position="1572"/>
    </location>
</feature>
<keyword evidence="12" id="KW-0333">Golgi apparatus</keyword>
<evidence type="ECO:0000256" key="4">
    <source>
        <dbReference type="ARBA" id="ARBA00007410"/>
    </source>
</evidence>
<keyword evidence="15 22" id="KW-0472">Membrane</keyword>
<feature type="compositionally biased region" description="Basic and acidic residues" evidence="21">
    <location>
        <begin position="155"/>
        <end position="166"/>
    </location>
</feature>
<dbReference type="InterPro" id="IPR053958">
    <property type="entry name" value="HMGCR/SNAP/NPC1-like_SSD"/>
</dbReference>
<sequence>MAPRSAAVSGNAAISTLEAFNADLERRFRRHGRYISRHQIRVLLLCSLAITSLFYPAVGIYFWSSKGGPGVTRGSAASVWRSLSTPFIDSFISSGRKHHNSIRDLRMVWDDANDLRALDAKDARALFGSSPQVPDTSIPHPLFPYGGVPVVQSHHQHDAADARDASHSSGASSYDPARPKRRPSCRSIRVEHVFVTTDDVLTGQAHRFGVLEPRILSSALRLQTAIEYILRERDPEKRRRLASSAYRIPECARVHRLEDLFASLDASAGQQRQQQQQQQQQQTRSDGGNSTDPQEKELEAEEVRQEPRVAACLTLSPNDYWASDMNTLLADSAPTQTILRSSRNTTERTIPLRISTTLAGRWHLFRKLPRAEHLAMTFFLEDEGSGGDDCAPAPAPQQQRGMGKSSGLVPGGSMSSSHRAWMQMLANVTAGQVTIIPSEHEEAKELVLQFTPENPRAGVPASKLLLFAGYISLAVYLAQGLMKMRNVHSRFGMMFTCITELCISLITSVSICALLGVRLTLLPWEILPFVIAVIGSENMFNLTAAIVDTPVDLSVASRVAIGLSQAGIPILITVLSDVFLLSTLAFFVTVRAVHEFCIFAICSLVIDFFMQMTLFVTVLSIDLQRLELADVLAQGGRTAAPPSVASADAGSTEIKATSAAMQRFARRGSASSRRSSSLLQKGGRALWRARTARTASLSLLMSLMFGIYIYYGTGYPQAHEFPYPTQGSAPLMTGAAAGAAGPATASHGFDPLAHLSPSPEEAQAIFQRMQMPWWMKSPSGPFWHALNPEGAPKVRVFVEPWTIISLRSAQPHFDGPSSKSFAVWALFRPRIRAVIWFLKLVILPITGTTTLLFFLLLYLLKDTDLLDAQRGKEGAETDTDRSDDEDEALHLGPSLDLTFTPASAGHTSDIVLTAASQAWMASIDADAKLSYWRHSRSKGISPVIVKHASYAGPDGARPTALAITSAGGLVAVGLSDGRISLVVLSTNKVQPSAAAAAGLNSSQKPSLPSFPVQHITIHDGNGEQAHVFIVSQHRDGSAWRWSTDAGAAPTCIVHARASARWQAFDVFMCSPALDNAGHTVPRLFGFASSESVLELRTCSVEQDESVKIFASAQTRGRLIRCAALAPLATLRHGTGAGAGAVMPREVLSLITGSSDGTVDLWDHHSASHLGMIELGSGPIHSLRVIEERDRGTTLVCASMASSVAVLRLSYGAVVEGSIAASISQSSVGGLPPTPLGVHRAPAGIKIASTGPPPPPGGGMGFSSNGYTLNLPAPFETYRLSGHNGSVKYRRSSSYGAGGGGGAGHGRNGSYFGSEVGTASLSGSALGMHDSIDPLASSSPNEVSALPPPPPPPPPPAAAAPPISLPALSPSTSSSLSQQQQPIVIRDLGRIVNERGVVEVVKQSVLVGIRRRYGFQNRVGAGFGGSSVFPSSASSSAARWEAWALDTARSEIQTHDGLIEVVASELDLDICGAAAGSVRLVAGRERARDGGSRFGGGGGGGGGGGNSLARRMGSTTSSSSPSLVRASLPSGFRAAARDLSRNLAFELSANGGAGGRGGGAGGGADGNSGGGPAAGSTTTTASSSSSSSSSSLSAAAAAARGMLSFTRLHSLSELVTSGSTPTVGLAFGNVVATLAVKISDGEAAAAAGGAGARQVSTTSSAARRRKRR</sequence>
<feature type="compositionally biased region" description="Low complexity" evidence="21">
    <location>
        <begin position="1573"/>
        <end position="1588"/>
    </location>
</feature>
<dbReference type="InterPro" id="IPR030225">
    <property type="entry name" value="SCAP"/>
</dbReference>
<feature type="transmembrane region" description="Helical" evidence="22">
    <location>
        <begin position="694"/>
        <end position="711"/>
    </location>
</feature>
<protein>
    <recommendedName>
        <fullName evidence="5">Sterol regulatory element-binding protein cleavage-activating protein</fullName>
    </recommendedName>
</protein>
<keyword evidence="17" id="KW-0325">Glycoprotein</keyword>
<dbReference type="GO" id="GO:0012507">
    <property type="term" value="C:ER to Golgi transport vesicle membrane"/>
    <property type="evidence" value="ECO:0007669"/>
    <property type="project" value="UniProtKB-SubCell"/>
</dbReference>
<feature type="compositionally biased region" description="Low complexity" evidence="21">
    <location>
        <begin position="1644"/>
        <end position="1660"/>
    </location>
</feature>
<evidence type="ECO:0000256" key="1">
    <source>
        <dbReference type="ARBA" id="ARBA00004477"/>
    </source>
</evidence>
<feature type="region of interest" description="Disordered" evidence="21">
    <location>
        <begin position="1554"/>
        <end position="1588"/>
    </location>
</feature>
<dbReference type="PROSITE" id="PS50156">
    <property type="entry name" value="SSD"/>
    <property type="match status" value="1"/>
</dbReference>
<keyword evidence="11 22" id="KW-1133">Transmembrane helix</keyword>
<evidence type="ECO:0000256" key="13">
    <source>
        <dbReference type="ARBA" id="ARBA00023098"/>
    </source>
</evidence>
<dbReference type="GO" id="GO:0045540">
    <property type="term" value="P:regulation of cholesterol biosynthetic process"/>
    <property type="evidence" value="ECO:0007669"/>
    <property type="project" value="TreeGrafter"/>
</dbReference>
<feature type="transmembrane region" description="Helical" evidence="22">
    <location>
        <begin position="596"/>
        <end position="621"/>
    </location>
</feature>
<evidence type="ECO:0000256" key="16">
    <source>
        <dbReference type="ARBA" id="ARBA00023166"/>
    </source>
</evidence>
<keyword evidence="14" id="KW-0446">Lipid-binding</keyword>
<feature type="region of interest" description="Disordered" evidence="21">
    <location>
        <begin position="1485"/>
        <end position="1525"/>
    </location>
</feature>
<dbReference type="SUPFAM" id="SSF82866">
    <property type="entry name" value="Multidrug efflux transporter AcrB transmembrane domain"/>
    <property type="match status" value="1"/>
</dbReference>
<dbReference type="GO" id="GO:0005789">
    <property type="term" value="C:endoplasmic reticulum membrane"/>
    <property type="evidence" value="ECO:0007669"/>
    <property type="project" value="UniProtKB-SubCell"/>
</dbReference>
<evidence type="ECO:0000256" key="7">
    <source>
        <dbReference type="ARBA" id="ARBA00022574"/>
    </source>
</evidence>
<accession>A0AAN6GBX3</accession>
<dbReference type="GO" id="GO:0008203">
    <property type="term" value="P:cholesterol metabolic process"/>
    <property type="evidence" value="ECO:0007669"/>
    <property type="project" value="UniProtKB-KW"/>
</dbReference>
<comment type="caution">
    <text evidence="24">The sequence shown here is derived from an EMBL/GenBank/DDBJ whole genome shotgun (WGS) entry which is preliminary data.</text>
</comment>
<feature type="compositionally biased region" description="Low complexity" evidence="21">
    <location>
        <begin position="167"/>
        <end position="176"/>
    </location>
</feature>
<dbReference type="Pfam" id="PF12349">
    <property type="entry name" value="Sterol-sensing"/>
    <property type="match status" value="1"/>
</dbReference>
<keyword evidence="7 20" id="KW-0853">WD repeat</keyword>
<evidence type="ECO:0000313" key="24">
    <source>
        <dbReference type="EMBL" id="KAK0532379.1"/>
    </source>
</evidence>
<evidence type="ECO:0000313" key="25">
    <source>
        <dbReference type="Proteomes" id="UP001176521"/>
    </source>
</evidence>
<keyword evidence="6" id="KW-0153">Cholesterol metabolism</keyword>
<evidence type="ECO:0000256" key="19">
    <source>
        <dbReference type="ARBA" id="ARBA00045958"/>
    </source>
</evidence>
<feature type="transmembrane region" description="Helical" evidence="22">
    <location>
        <begin position="42"/>
        <end position="63"/>
    </location>
</feature>
<evidence type="ECO:0000256" key="8">
    <source>
        <dbReference type="ARBA" id="ARBA00022692"/>
    </source>
</evidence>
<gene>
    <name evidence="24" type="ORF">OC842_003323</name>
</gene>
<reference evidence="24" key="1">
    <citation type="journal article" date="2023" name="PhytoFront">
        <title>Draft Genome Resources of Seven Strains of Tilletia horrida, Causal Agent of Kernel Smut of Rice.</title>
        <authorList>
            <person name="Khanal S."/>
            <person name="Antony Babu S."/>
            <person name="Zhou X.G."/>
        </authorList>
    </citation>
    <scope>NUCLEOTIDE SEQUENCE</scope>
    <source>
        <strain evidence="24">TX3</strain>
    </source>
</reference>
<dbReference type="InterPro" id="IPR001680">
    <property type="entry name" value="WD40_rpt"/>
</dbReference>
<keyword evidence="10" id="KW-0256">Endoplasmic reticulum</keyword>
<feature type="compositionally biased region" description="Low complexity" evidence="21">
    <location>
        <begin position="270"/>
        <end position="282"/>
    </location>
</feature>
<feature type="compositionally biased region" description="Polar residues" evidence="21">
    <location>
        <begin position="283"/>
        <end position="292"/>
    </location>
</feature>
<evidence type="ECO:0000256" key="9">
    <source>
        <dbReference type="ARBA" id="ARBA00022737"/>
    </source>
</evidence>
<evidence type="ECO:0000256" key="22">
    <source>
        <dbReference type="SAM" id="Phobius"/>
    </source>
</evidence>
<dbReference type="InterPro" id="IPR015943">
    <property type="entry name" value="WD40/YVTN_repeat-like_dom_sf"/>
</dbReference>